<organism evidence="1">
    <name type="scientific">Dyadobacter sp. 676</name>
    <dbReference type="NCBI Taxonomy" id="3088362"/>
    <lineage>
        <taxon>Bacteria</taxon>
        <taxon>Pseudomonadati</taxon>
        <taxon>Bacteroidota</taxon>
        <taxon>Cytophagia</taxon>
        <taxon>Cytophagales</taxon>
        <taxon>Spirosomataceae</taxon>
        <taxon>Dyadobacter</taxon>
    </lineage>
</organism>
<proteinExistence type="predicted"/>
<evidence type="ECO:0000313" key="1">
    <source>
        <dbReference type="EMBL" id="XCH22350.1"/>
    </source>
</evidence>
<protein>
    <submittedName>
        <fullName evidence="1">Uncharacterized protein</fullName>
    </submittedName>
</protein>
<sequence>MRGHALRFYATCKDLCDALDDVSSRIELKYIQAGMHDHYPDEFLDHRQVKSFGVAITGDQVLEPSFLIVRLEERVQPRIVPQRRGGTLIAIDQSENPRSVVFRPGGEYGDGGVIVAGELSTVSDDQASIELWKQISKDLKRLWKKIKAYYVSPHALTVLRQGGRLTVGVKRPKEYDLREEP</sequence>
<reference evidence="1" key="1">
    <citation type="submission" date="2024-06" db="EMBL/GenBank/DDBJ databases">
        <title>Sequencing and assembly of the genome of Dyadobacter sp. strain 676, a symbiont of Cyamopsis tetragonoloba.</title>
        <authorList>
            <person name="Guro P."/>
            <person name="Sazanova A."/>
            <person name="Kuznetsova I."/>
            <person name="Belimov A."/>
            <person name="Safronova V."/>
        </authorList>
    </citation>
    <scope>NUCLEOTIDE SEQUENCE</scope>
    <source>
        <strain evidence="1">676</strain>
    </source>
</reference>
<dbReference type="RefSeq" id="WP_353717682.1">
    <property type="nucleotide sequence ID" value="NZ_CP159289.1"/>
</dbReference>
<gene>
    <name evidence="1" type="ORF">ABV298_18600</name>
</gene>
<name>A0AAU8FEM6_9BACT</name>
<dbReference type="AlphaFoldDB" id="A0AAU8FEM6"/>
<accession>A0AAU8FEM6</accession>
<dbReference type="EMBL" id="CP159289">
    <property type="protein sequence ID" value="XCH22350.1"/>
    <property type="molecule type" value="Genomic_DNA"/>
</dbReference>